<evidence type="ECO:0000313" key="3">
    <source>
        <dbReference type="Proteomes" id="UP000315636"/>
    </source>
</evidence>
<feature type="compositionally biased region" description="Basic and acidic residues" evidence="1">
    <location>
        <begin position="12"/>
        <end position="38"/>
    </location>
</feature>
<sequence length="86" mass="9859">MVNRLTGGGNAAREHSMPVKHIDWEASEQSDVRDQRSDMAKAGLPETQFLCPNRRGVRKLVETHTERIITFVFHELYTLCPFPTHP</sequence>
<name>A0A521FCP3_9BACL</name>
<accession>A0A521FCP3</accession>
<evidence type="ECO:0000256" key="1">
    <source>
        <dbReference type="SAM" id="MobiDB-lite"/>
    </source>
</evidence>
<reference evidence="2 3" key="1">
    <citation type="submission" date="2017-05" db="EMBL/GenBank/DDBJ databases">
        <authorList>
            <person name="Varghese N."/>
            <person name="Submissions S."/>
        </authorList>
    </citation>
    <scope>NUCLEOTIDE SEQUENCE [LARGE SCALE GENOMIC DNA]</scope>
    <source>
        <strain evidence="2 3">DSM 45474</strain>
    </source>
</reference>
<dbReference type="EMBL" id="FXTI01000016">
    <property type="protein sequence ID" value="SMO93935.1"/>
    <property type="molecule type" value="Genomic_DNA"/>
</dbReference>
<proteinExistence type="predicted"/>
<protein>
    <submittedName>
        <fullName evidence="2">Uncharacterized protein</fullName>
    </submittedName>
</protein>
<organism evidence="2 3">
    <name type="scientific">Melghirimyces algeriensis</name>
    <dbReference type="NCBI Taxonomy" id="910412"/>
    <lineage>
        <taxon>Bacteria</taxon>
        <taxon>Bacillati</taxon>
        <taxon>Bacillota</taxon>
        <taxon>Bacilli</taxon>
        <taxon>Bacillales</taxon>
        <taxon>Thermoactinomycetaceae</taxon>
        <taxon>Melghirimyces</taxon>
    </lineage>
</organism>
<keyword evidence="3" id="KW-1185">Reference proteome</keyword>
<gene>
    <name evidence="2" type="ORF">SAMN06264849_11651</name>
</gene>
<feature type="compositionally biased region" description="Gly residues" evidence="1">
    <location>
        <begin position="1"/>
        <end position="10"/>
    </location>
</feature>
<dbReference type="RefSeq" id="WP_221930197.1">
    <property type="nucleotide sequence ID" value="NZ_FXTI01000016.1"/>
</dbReference>
<dbReference type="AlphaFoldDB" id="A0A521FCP3"/>
<feature type="region of interest" description="Disordered" evidence="1">
    <location>
        <begin position="1"/>
        <end position="38"/>
    </location>
</feature>
<evidence type="ECO:0000313" key="2">
    <source>
        <dbReference type="EMBL" id="SMO93935.1"/>
    </source>
</evidence>
<dbReference type="Proteomes" id="UP000315636">
    <property type="component" value="Unassembled WGS sequence"/>
</dbReference>